<evidence type="ECO:0000313" key="1">
    <source>
        <dbReference type="EMBL" id="KAH9319730.1"/>
    </source>
</evidence>
<organism evidence="1 2">
    <name type="scientific">Taxus chinensis</name>
    <name type="common">Chinese yew</name>
    <name type="synonym">Taxus wallichiana var. chinensis</name>
    <dbReference type="NCBI Taxonomy" id="29808"/>
    <lineage>
        <taxon>Eukaryota</taxon>
        <taxon>Viridiplantae</taxon>
        <taxon>Streptophyta</taxon>
        <taxon>Embryophyta</taxon>
        <taxon>Tracheophyta</taxon>
        <taxon>Spermatophyta</taxon>
        <taxon>Pinopsida</taxon>
        <taxon>Pinidae</taxon>
        <taxon>Conifers II</taxon>
        <taxon>Cupressales</taxon>
        <taxon>Taxaceae</taxon>
        <taxon>Taxus</taxon>
    </lineage>
</organism>
<evidence type="ECO:0000313" key="2">
    <source>
        <dbReference type="Proteomes" id="UP000824469"/>
    </source>
</evidence>
<accession>A0AA38LF74</accession>
<protein>
    <submittedName>
        <fullName evidence="1">Uncharacterized protein</fullName>
    </submittedName>
</protein>
<dbReference type="AlphaFoldDB" id="A0AA38LF74"/>
<dbReference type="Proteomes" id="UP000824469">
    <property type="component" value="Unassembled WGS sequence"/>
</dbReference>
<keyword evidence="2" id="KW-1185">Reference proteome</keyword>
<sequence>VEDPRVVREARWIGMTVLRMPHHPVASLTTADMDSTPYQDMTGLWGEETLALITCSSMGQLVDRMRKLETHPFDRVPQQFGLPYIDMFPPAGPVYRSVREARGGPRG</sequence>
<reference evidence="1 2" key="1">
    <citation type="journal article" date="2021" name="Nat. Plants">
        <title>The Taxus genome provides insights into paclitaxel biosynthesis.</title>
        <authorList>
            <person name="Xiong X."/>
            <person name="Gou J."/>
            <person name="Liao Q."/>
            <person name="Li Y."/>
            <person name="Zhou Q."/>
            <person name="Bi G."/>
            <person name="Li C."/>
            <person name="Du R."/>
            <person name="Wang X."/>
            <person name="Sun T."/>
            <person name="Guo L."/>
            <person name="Liang H."/>
            <person name="Lu P."/>
            <person name="Wu Y."/>
            <person name="Zhang Z."/>
            <person name="Ro D.K."/>
            <person name="Shang Y."/>
            <person name="Huang S."/>
            <person name="Yan J."/>
        </authorList>
    </citation>
    <scope>NUCLEOTIDE SEQUENCE [LARGE SCALE GENOMIC DNA]</scope>
    <source>
        <strain evidence="1">Ta-2019</strain>
    </source>
</reference>
<dbReference type="EMBL" id="JAHRHJ020000004">
    <property type="protein sequence ID" value="KAH9319730.1"/>
    <property type="molecule type" value="Genomic_DNA"/>
</dbReference>
<gene>
    <name evidence="1" type="ORF">KI387_021499</name>
</gene>
<comment type="caution">
    <text evidence="1">The sequence shown here is derived from an EMBL/GenBank/DDBJ whole genome shotgun (WGS) entry which is preliminary data.</text>
</comment>
<feature type="non-terminal residue" evidence="1">
    <location>
        <position position="1"/>
    </location>
</feature>
<proteinExistence type="predicted"/>
<name>A0AA38LF74_TAXCH</name>